<organism evidence="8">
    <name type="scientific">Hydatigena taeniaeformis</name>
    <name type="common">Feline tapeworm</name>
    <name type="synonym">Taenia taeniaeformis</name>
    <dbReference type="NCBI Taxonomy" id="6205"/>
    <lineage>
        <taxon>Eukaryota</taxon>
        <taxon>Metazoa</taxon>
        <taxon>Spiralia</taxon>
        <taxon>Lophotrochozoa</taxon>
        <taxon>Platyhelminthes</taxon>
        <taxon>Cestoda</taxon>
        <taxon>Eucestoda</taxon>
        <taxon>Cyclophyllidea</taxon>
        <taxon>Taeniidae</taxon>
        <taxon>Hydatigera</taxon>
    </lineage>
</organism>
<dbReference type="OrthoDB" id="6261826at2759"/>
<comment type="subcellular location">
    <subcellularLocation>
        <location evidence="1">Cytoplasm</location>
    </subcellularLocation>
</comment>
<reference evidence="8" key="1">
    <citation type="submission" date="2017-02" db="UniProtKB">
        <authorList>
            <consortium name="WormBaseParasite"/>
        </authorList>
    </citation>
    <scope>IDENTIFICATION</scope>
</reference>
<dbReference type="Pfam" id="PF18569">
    <property type="entry name" value="Thioredoxin_16"/>
    <property type="match status" value="1"/>
</dbReference>
<keyword evidence="2" id="KW-0963">Cytoplasm</keyword>
<accession>A0A0R3XAV7</accession>
<evidence type="ECO:0000313" key="7">
    <source>
        <dbReference type="Proteomes" id="UP000274429"/>
    </source>
</evidence>
<proteinExistence type="predicted"/>
<evidence type="ECO:0000256" key="3">
    <source>
        <dbReference type="ARBA" id="ARBA00022917"/>
    </source>
</evidence>
<dbReference type="Gene3D" id="1.20.1050.130">
    <property type="match status" value="1"/>
</dbReference>
<protein>
    <submittedName>
        <fullName evidence="8">Thioredoxin_16 domain-containing protein</fullName>
    </submittedName>
</protein>
<dbReference type="GO" id="GO:0006412">
    <property type="term" value="P:translation"/>
    <property type="evidence" value="ECO:0007669"/>
    <property type="project" value="UniProtKB-KW"/>
</dbReference>
<keyword evidence="7" id="KW-1185">Reference proteome</keyword>
<dbReference type="WBParaSite" id="TTAC_0001068401-mRNA-1">
    <property type="protein sequence ID" value="TTAC_0001068401-mRNA-1"/>
    <property type="gene ID" value="TTAC_0001068401"/>
</dbReference>
<feature type="region of interest" description="Disordered" evidence="4">
    <location>
        <begin position="61"/>
        <end position="81"/>
    </location>
</feature>
<feature type="domain" description="AIMP2 thioredoxin-like" evidence="5">
    <location>
        <begin position="355"/>
        <end position="431"/>
    </location>
</feature>
<dbReference type="GO" id="GO:0005737">
    <property type="term" value="C:cytoplasm"/>
    <property type="evidence" value="ECO:0007669"/>
    <property type="project" value="UniProtKB-SubCell"/>
</dbReference>
<dbReference type="EMBL" id="UYWX01022020">
    <property type="protein sequence ID" value="VDM35647.1"/>
    <property type="molecule type" value="Genomic_DNA"/>
</dbReference>
<evidence type="ECO:0000256" key="2">
    <source>
        <dbReference type="ARBA" id="ARBA00022490"/>
    </source>
</evidence>
<dbReference type="InterPro" id="IPR042360">
    <property type="entry name" value="AIMP2"/>
</dbReference>
<name>A0A0R3XAV7_HYDTA</name>
<reference evidence="6 7" key="2">
    <citation type="submission" date="2018-11" db="EMBL/GenBank/DDBJ databases">
        <authorList>
            <consortium name="Pathogen Informatics"/>
        </authorList>
    </citation>
    <scope>NUCLEOTIDE SEQUENCE [LARGE SCALE GENOMIC DNA]</scope>
</reference>
<evidence type="ECO:0000313" key="8">
    <source>
        <dbReference type="WBParaSite" id="TTAC_0001068401-mRNA-1"/>
    </source>
</evidence>
<dbReference type="GO" id="GO:0017101">
    <property type="term" value="C:aminoacyl-tRNA synthetase multienzyme complex"/>
    <property type="evidence" value="ECO:0007669"/>
    <property type="project" value="InterPro"/>
</dbReference>
<dbReference type="InterPro" id="IPR041503">
    <property type="entry name" value="AIMP2_thioredoxin"/>
</dbReference>
<dbReference type="PANTHER" id="PTHR13438">
    <property type="entry name" value="AMINOACYL TRNA SYNTHASE COMPLEX-INTERACTING MULTIFUNCTIONAL PROTEIN"/>
    <property type="match status" value="1"/>
</dbReference>
<evidence type="ECO:0000256" key="1">
    <source>
        <dbReference type="ARBA" id="ARBA00004496"/>
    </source>
</evidence>
<evidence type="ECO:0000259" key="5">
    <source>
        <dbReference type="Pfam" id="PF18569"/>
    </source>
</evidence>
<dbReference type="AlphaFoldDB" id="A0A0R3XAV7"/>
<keyword evidence="3" id="KW-0648">Protein biosynthesis</keyword>
<dbReference type="PANTHER" id="PTHR13438:SF2">
    <property type="entry name" value="AMINOACYL TRNA SYNTHASE COMPLEX-INTERACTING MULTIFUNCTIONAL PROTEIN 2"/>
    <property type="match status" value="1"/>
</dbReference>
<feature type="region of interest" description="Disordered" evidence="4">
    <location>
        <begin position="238"/>
        <end position="257"/>
    </location>
</feature>
<sequence length="547" mass="59588">MYHVKPVVVDTDCDIVHTDNMYKASVVEQLTPTASGGNPPDKLACYFTNKSGARSKLGQVLDSGAQQQEHKSEGFNQTAEEDTFKAAVNTERPNEMKLDRYIIRKVAPASKLGKCLHSQRESGSPSDQHSGLLHRLKQMERVLDSLLFPMGLVKSSLHVSSLPKPTVQPSKHVEKPNNVLVSLPISDSVSSCASSHMDADTKLLHRLKVLDKELDSLLVPMGITEPCTHVSPANLIVSKGSEPSAQPTDHGKKPNTAPISVPVIGLTSSCASSSKSHTDYDTMLVHRLEGLDRVLDGLLVPMGLVKSTEHVPPSKLIGGRILEPSTQLTKYVQKPAIALISAPVTKLVSSPPPSLVDLAIHCDPKNPPFAILLYSKLQNLGGRNISLQFYKHSTLTSIPKHLSQLENFFVGQPRSSSAELILSVIWRPCALGCMAISNPFTDLPLYGETAILMFLCSLSSDFAKTFQNLSSIDSAVLTKNVDLLVDCVEKFGKTGTESFSIEEISLFVFCEVAGLSSLVQGASKSWFSRCMSNEYFAKTKKIINQYH</sequence>
<gene>
    <name evidence="6" type="ORF">TTAC_LOCUS10667</name>
</gene>
<evidence type="ECO:0000256" key="4">
    <source>
        <dbReference type="SAM" id="MobiDB-lite"/>
    </source>
</evidence>
<dbReference type="Proteomes" id="UP000274429">
    <property type="component" value="Unassembled WGS sequence"/>
</dbReference>
<evidence type="ECO:0000313" key="6">
    <source>
        <dbReference type="EMBL" id="VDM35647.1"/>
    </source>
</evidence>